<dbReference type="RefSeq" id="WP_163906332.1">
    <property type="nucleotide sequence ID" value="NZ_AP022599.1"/>
</dbReference>
<dbReference type="Pfam" id="PF14325">
    <property type="entry name" value="DUF4383"/>
    <property type="match status" value="1"/>
</dbReference>
<protein>
    <submittedName>
        <fullName evidence="2">Membrane protein</fullName>
    </submittedName>
</protein>
<proteinExistence type="predicted"/>
<gene>
    <name evidence="2" type="ORF">MPUL_33510</name>
</gene>
<feature type="transmembrane region" description="Helical" evidence="1">
    <location>
        <begin position="51"/>
        <end position="72"/>
    </location>
</feature>
<keyword evidence="1" id="KW-0812">Transmembrane</keyword>
<organism evidence="2 3">
    <name type="scientific">Mycolicibacterium pulveris</name>
    <name type="common">Mycobacterium pulveris</name>
    <dbReference type="NCBI Taxonomy" id="36813"/>
    <lineage>
        <taxon>Bacteria</taxon>
        <taxon>Bacillati</taxon>
        <taxon>Actinomycetota</taxon>
        <taxon>Actinomycetes</taxon>
        <taxon>Mycobacteriales</taxon>
        <taxon>Mycobacteriaceae</taxon>
        <taxon>Mycolicibacterium</taxon>
    </lineage>
</organism>
<name>A0A7I7UMV5_MYCPV</name>
<dbReference type="AlphaFoldDB" id="A0A7I7UMV5"/>
<dbReference type="Proteomes" id="UP000467252">
    <property type="component" value="Chromosome"/>
</dbReference>
<evidence type="ECO:0000313" key="3">
    <source>
        <dbReference type="Proteomes" id="UP000467252"/>
    </source>
</evidence>
<evidence type="ECO:0000256" key="1">
    <source>
        <dbReference type="SAM" id="Phobius"/>
    </source>
</evidence>
<sequence>MATTPRYMAVQAAAILVGGGLLVLGVCGFIPGITTEYDRLTWSISESGAHVFGLFAVSALHNVVHLATGALGFVMAHSYAAARAYLLGGALVYLALWTYALIAGQAASWLHFGLAVVMAVLGLTLAGQRDPTKRRRHRQVAA</sequence>
<reference evidence="2 3" key="1">
    <citation type="journal article" date="2019" name="Emerg. Microbes Infect.">
        <title>Comprehensive subspecies identification of 175 nontuberculous mycobacteria species based on 7547 genomic profiles.</title>
        <authorList>
            <person name="Matsumoto Y."/>
            <person name="Kinjo T."/>
            <person name="Motooka D."/>
            <person name="Nabeya D."/>
            <person name="Jung N."/>
            <person name="Uechi K."/>
            <person name="Horii T."/>
            <person name="Iida T."/>
            <person name="Fujita J."/>
            <person name="Nakamura S."/>
        </authorList>
    </citation>
    <scope>NUCLEOTIDE SEQUENCE [LARGE SCALE GENOMIC DNA]</scope>
    <source>
        <strain evidence="2 3">JCM 6370</strain>
    </source>
</reference>
<accession>A0A7I7UMV5</accession>
<feature type="transmembrane region" description="Helical" evidence="1">
    <location>
        <begin position="108"/>
        <end position="126"/>
    </location>
</feature>
<feature type="transmembrane region" description="Helical" evidence="1">
    <location>
        <begin position="84"/>
        <end position="102"/>
    </location>
</feature>
<evidence type="ECO:0000313" key="2">
    <source>
        <dbReference type="EMBL" id="BBY82193.1"/>
    </source>
</evidence>
<keyword evidence="1" id="KW-1133">Transmembrane helix</keyword>
<keyword evidence="1" id="KW-0472">Membrane</keyword>
<keyword evidence="3" id="KW-1185">Reference proteome</keyword>
<dbReference type="EMBL" id="AP022599">
    <property type="protein sequence ID" value="BBY82193.1"/>
    <property type="molecule type" value="Genomic_DNA"/>
</dbReference>
<feature type="transmembrane region" description="Helical" evidence="1">
    <location>
        <begin position="12"/>
        <end position="31"/>
    </location>
</feature>